<dbReference type="InterPro" id="IPR029063">
    <property type="entry name" value="SAM-dependent_MTases_sf"/>
</dbReference>
<protein>
    <recommendedName>
        <fullName evidence="1">site-specific DNA-methyltransferase (adenine-specific)</fullName>
        <ecNumber evidence="1">2.1.1.72</ecNumber>
    </recommendedName>
</protein>
<dbReference type="GO" id="GO:0032259">
    <property type="term" value="P:methylation"/>
    <property type="evidence" value="ECO:0007669"/>
    <property type="project" value="UniProtKB-KW"/>
</dbReference>
<organism evidence="7">
    <name type="scientific">uncultured Citrobacter sp</name>
    <dbReference type="NCBI Taxonomy" id="200446"/>
    <lineage>
        <taxon>Bacteria</taxon>
        <taxon>Pseudomonadati</taxon>
        <taxon>Pseudomonadota</taxon>
        <taxon>Gammaproteobacteria</taxon>
        <taxon>Enterobacterales</taxon>
        <taxon>Enterobacteriaceae</taxon>
        <taxon>Citrobacter</taxon>
        <taxon>environmental samples</taxon>
    </lineage>
</organism>
<name>A0A212IBS7_9ENTR</name>
<evidence type="ECO:0000256" key="4">
    <source>
        <dbReference type="ARBA" id="ARBA00022691"/>
    </source>
</evidence>
<accession>A0A212IBS7</accession>
<gene>
    <name evidence="6" type="ORF">KL86CIT2_290082</name>
    <name evidence="7" type="ORF">KM92CIT3_40342</name>
</gene>
<evidence type="ECO:0000313" key="7">
    <source>
        <dbReference type="EMBL" id="SBV64245.1"/>
    </source>
</evidence>
<dbReference type="EMBL" id="FLUB01000016">
    <property type="protein sequence ID" value="SBV64245.1"/>
    <property type="molecule type" value="Genomic_DNA"/>
</dbReference>
<dbReference type="InterPro" id="IPR012327">
    <property type="entry name" value="MeTrfase_D12"/>
</dbReference>
<proteinExistence type="predicted"/>
<dbReference type="Pfam" id="PF02086">
    <property type="entry name" value="MethyltransfD12"/>
    <property type="match status" value="1"/>
</dbReference>
<dbReference type="InterPro" id="IPR002052">
    <property type="entry name" value="DNA_methylase_N6_adenine_CS"/>
</dbReference>
<dbReference type="GO" id="GO:0009307">
    <property type="term" value="P:DNA restriction-modification system"/>
    <property type="evidence" value="ECO:0007669"/>
    <property type="project" value="InterPro"/>
</dbReference>
<comment type="catalytic activity">
    <reaction evidence="5">
        <text>a 2'-deoxyadenosine in DNA + S-adenosyl-L-methionine = an N(6)-methyl-2'-deoxyadenosine in DNA + S-adenosyl-L-homocysteine + H(+)</text>
        <dbReference type="Rhea" id="RHEA:15197"/>
        <dbReference type="Rhea" id="RHEA-COMP:12418"/>
        <dbReference type="Rhea" id="RHEA-COMP:12419"/>
        <dbReference type="ChEBI" id="CHEBI:15378"/>
        <dbReference type="ChEBI" id="CHEBI:57856"/>
        <dbReference type="ChEBI" id="CHEBI:59789"/>
        <dbReference type="ChEBI" id="CHEBI:90615"/>
        <dbReference type="ChEBI" id="CHEBI:90616"/>
        <dbReference type="EC" id="2.1.1.72"/>
    </reaction>
</comment>
<dbReference type="Gene3D" id="3.40.50.150">
    <property type="entry name" value="Vaccinia Virus protein VP39"/>
    <property type="match status" value="1"/>
</dbReference>
<dbReference type="GO" id="GO:0009007">
    <property type="term" value="F:site-specific DNA-methyltransferase (adenine-specific) activity"/>
    <property type="evidence" value="ECO:0007669"/>
    <property type="project" value="UniProtKB-EC"/>
</dbReference>
<dbReference type="PROSITE" id="PS00092">
    <property type="entry name" value="N6_MTASE"/>
    <property type="match status" value="1"/>
</dbReference>
<keyword evidence="4" id="KW-0949">S-adenosyl-L-methionine</keyword>
<evidence type="ECO:0000256" key="1">
    <source>
        <dbReference type="ARBA" id="ARBA00011900"/>
    </source>
</evidence>
<dbReference type="PRINTS" id="PR00505">
    <property type="entry name" value="D12N6MTFRASE"/>
</dbReference>
<dbReference type="EC" id="2.1.1.72" evidence="1"/>
<dbReference type="SUPFAM" id="SSF53335">
    <property type="entry name" value="S-adenosyl-L-methionine-dependent methyltransferases"/>
    <property type="match status" value="1"/>
</dbReference>
<sequence>MSFRYIGSKARLVDQLGEFIGKPYSKESYFIDAFCGTGSVAEAAAELGWNIRINDILYSAVITSEARLMSIHQVSFENLGGYDKAIEKLNAVVLEPGFVWRAYSPASLKFYGVERKYFSEENAIKIDSVRRQIKEWRDVSTISHTEERLLIADLLKALNRIANIAGTFGCFLSKWTPQSKGYLKLECRKLKNYNIKIDVSIGDVFSVKNKAYDLVYLDPPYTKRQYASYYHILETIAFGDEPIIEGVSGLRPWKDKASAFCYKRKALITLSNLVSEIQAKKVLVSYSNDGHIKMDEMIAAFNNLGMVKVSSLGEINRYEPNKKPLKSISNVNEFLVEIEK</sequence>
<dbReference type="RefSeq" id="WP_008322874.1">
    <property type="nucleotide sequence ID" value="NZ_LT598670.1"/>
</dbReference>
<evidence type="ECO:0000256" key="5">
    <source>
        <dbReference type="ARBA" id="ARBA00047942"/>
    </source>
</evidence>
<evidence type="ECO:0000313" key="6">
    <source>
        <dbReference type="EMBL" id="SBV63135.1"/>
    </source>
</evidence>
<dbReference type="EMBL" id="FLUA01000026">
    <property type="protein sequence ID" value="SBV63135.1"/>
    <property type="molecule type" value="Genomic_DNA"/>
</dbReference>
<evidence type="ECO:0000256" key="2">
    <source>
        <dbReference type="ARBA" id="ARBA00022603"/>
    </source>
</evidence>
<keyword evidence="3 7" id="KW-0808">Transferase</keyword>
<dbReference type="GO" id="GO:0003676">
    <property type="term" value="F:nucleic acid binding"/>
    <property type="evidence" value="ECO:0007669"/>
    <property type="project" value="InterPro"/>
</dbReference>
<dbReference type="AlphaFoldDB" id="A0A212IBS7"/>
<reference evidence="7" key="1">
    <citation type="submission" date="2016-04" db="EMBL/GenBank/DDBJ databases">
        <authorList>
            <person name="Evans L.H."/>
            <person name="Alamgir A."/>
            <person name="Owens N."/>
            <person name="Weber N.D."/>
            <person name="Virtaneva K."/>
            <person name="Barbian K."/>
            <person name="Babar A."/>
            <person name="Rosenke K."/>
        </authorList>
    </citation>
    <scope>NUCLEOTIDE SEQUENCE</scope>
    <source>
        <strain evidence="6">86-2</strain>
        <strain evidence="7">92-3</strain>
    </source>
</reference>
<evidence type="ECO:0000256" key="3">
    <source>
        <dbReference type="ARBA" id="ARBA00022679"/>
    </source>
</evidence>
<keyword evidence="2 7" id="KW-0489">Methyltransferase</keyword>